<dbReference type="InParanoid" id="A0A409YWV0"/>
<dbReference type="SUPFAM" id="SSF103473">
    <property type="entry name" value="MFS general substrate transporter"/>
    <property type="match status" value="1"/>
</dbReference>
<feature type="region of interest" description="Disordered" evidence="5">
    <location>
        <begin position="1"/>
        <end position="34"/>
    </location>
</feature>
<gene>
    <name evidence="9" type="ORF">CVT26_013440</name>
</gene>
<dbReference type="OrthoDB" id="2585655at2759"/>
<evidence type="ECO:0000256" key="3">
    <source>
        <dbReference type="ARBA" id="ARBA00022989"/>
    </source>
</evidence>
<evidence type="ECO:0000256" key="2">
    <source>
        <dbReference type="ARBA" id="ARBA00022692"/>
    </source>
</evidence>
<evidence type="ECO:0000259" key="7">
    <source>
        <dbReference type="PROSITE" id="PS50850"/>
    </source>
</evidence>
<dbReference type="InterPro" id="IPR036259">
    <property type="entry name" value="MFS_trans_sf"/>
</dbReference>
<evidence type="ECO:0000313" key="10">
    <source>
        <dbReference type="Proteomes" id="UP000284706"/>
    </source>
</evidence>
<dbReference type="PROSITE" id="PS50850">
    <property type="entry name" value="MFS"/>
    <property type="match status" value="1"/>
</dbReference>
<evidence type="ECO:0000256" key="1">
    <source>
        <dbReference type="ARBA" id="ARBA00004141"/>
    </source>
</evidence>
<feature type="transmembrane region" description="Helical" evidence="6">
    <location>
        <begin position="138"/>
        <end position="154"/>
    </location>
</feature>
<keyword evidence="4 6" id="KW-0472">Membrane</keyword>
<dbReference type="PANTHER" id="PTHR23502:SF5">
    <property type="entry name" value="QUINIDINE RESISTANCE PROTEIN 3"/>
    <property type="match status" value="1"/>
</dbReference>
<dbReference type="AlphaFoldDB" id="A0A409YWV0"/>
<feature type="domain" description="Major facilitator superfamily (MFS) profile" evidence="7">
    <location>
        <begin position="73"/>
        <end position="539"/>
    </location>
</feature>
<dbReference type="Proteomes" id="UP000284706">
    <property type="component" value="Unassembled WGS sequence"/>
</dbReference>
<dbReference type="PANTHER" id="PTHR23502">
    <property type="entry name" value="MAJOR FACILITATOR SUPERFAMILY"/>
    <property type="match status" value="1"/>
</dbReference>
<name>A0A409YWV0_9AGAR</name>
<reference evidence="9 10" key="1">
    <citation type="journal article" date="2018" name="Evol. Lett.">
        <title>Horizontal gene cluster transfer increased hallucinogenic mushroom diversity.</title>
        <authorList>
            <person name="Reynolds H.T."/>
            <person name="Vijayakumar V."/>
            <person name="Gluck-Thaler E."/>
            <person name="Korotkin H.B."/>
            <person name="Matheny P.B."/>
            <person name="Slot J.C."/>
        </authorList>
    </citation>
    <scope>NUCLEOTIDE SEQUENCE [LARGE SCALE GENOMIC DNA]</scope>
    <source>
        <strain evidence="9 10">SRW20</strain>
    </source>
</reference>
<proteinExistence type="predicted"/>
<evidence type="ECO:0008006" key="11">
    <source>
        <dbReference type="Google" id="ProtNLM"/>
    </source>
</evidence>
<comment type="caution">
    <text evidence="9">The sequence shown here is derived from an EMBL/GenBank/DDBJ whole genome shotgun (WGS) entry which is preliminary data.</text>
</comment>
<evidence type="ECO:0000256" key="4">
    <source>
        <dbReference type="ARBA" id="ARBA00023136"/>
    </source>
</evidence>
<organism evidence="9 10">
    <name type="scientific">Gymnopilus dilepis</name>
    <dbReference type="NCBI Taxonomy" id="231916"/>
    <lineage>
        <taxon>Eukaryota</taxon>
        <taxon>Fungi</taxon>
        <taxon>Dikarya</taxon>
        <taxon>Basidiomycota</taxon>
        <taxon>Agaricomycotina</taxon>
        <taxon>Agaricomycetes</taxon>
        <taxon>Agaricomycetidae</taxon>
        <taxon>Agaricales</taxon>
        <taxon>Agaricineae</taxon>
        <taxon>Hymenogastraceae</taxon>
        <taxon>Gymnopilus</taxon>
    </lineage>
</organism>
<dbReference type="Pfam" id="PF07690">
    <property type="entry name" value="MFS_1"/>
    <property type="match status" value="1"/>
</dbReference>
<evidence type="ECO:0000313" key="9">
    <source>
        <dbReference type="EMBL" id="PPR07470.1"/>
    </source>
</evidence>
<dbReference type="EMBL" id="NHYE01000115">
    <property type="protein sequence ID" value="PPR07470.1"/>
    <property type="molecule type" value="Genomic_DNA"/>
</dbReference>
<evidence type="ECO:0000259" key="8">
    <source>
        <dbReference type="PROSITE" id="PS51020"/>
    </source>
</evidence>
<feature type="transmembrane region" description="Helical" evidence="6">
    <location>
        <begin position="341"/>
        <end position="361"/>
    </location>
</feature>
<keyword evidence="2 6" id="KW-0812">Transmembrane</keyword>
<dbReference type="InterPro" id="IPR011701">
    <property type="entry name" value="MFS"/>
</dbReference>
<feature type="transmembrane region" description="Helical" evidence="6">
    <location>
        <begin position="514"/>
        <end position="536"/>
    </location>
</feature>
<keyword evidence="10" id="KW-1185">Reference proteome</keyword>
<comment type="subcellular location">
    <subcellularLocation>
        <location evidence="1">Membrane</location>
        <topology evidence="1">Multi-pass membrane protein</topology>
    </subcellularLocation>
</comment>
<dbReference type="STRING" id="231916.A0A409YWV0"/>
<sequence length="569" mass="61386">MAMHPPDAGTEEGVVAATPEQPKPAMIRSRTASSDELSISSTIVADPELPYDVEDIAPESDPYSWSVARKSFTLCLVSFASMTATLSSTIQNPAVEQIGAELGASGAQLGLDVSTFILVQGVMALLWNTLYEAKGSKFVYLVSLALFTLSNIFLARNQRIAVIIGLRCLQAAGSSALVAIGPASLADIYKPDERGQKMGIYNLSLLLGPALGPILGGTFASRWDWRAIFWFLTSCSGSLLLLFSMFFRNTSFGNFRASTHKEALQLPSPPLSASTVTPTWKETFTVNVYGNKFNGSVKTLTSQSPVEAQTVQHSNSSRLHTALADVALFKQSLSLVIRRKANLLAFVISGILFAFGFLVHFATARTLGTSFGYDPVRTGLIISVAYGAGCVVGGVLGGRWSDRAFMMRKAAVNDQIDPELRLRSAVVCACIFPLQVVGFGWLSQEIESVSIVVVKLLTGGFLNNWFFSIMMAYIIDANPGRSSSAAVLASVFRGLLAFTAAETAVPIQDHLKNGWLFTIWSGMLSLAAVCTLIVMLKGRKWRDQAELQDRQDQGILELPATPMSGKTFV</sequence>
<dbReference type="InterPro" id="IPR020846">
    <property type="entry name" value="MFS_dom"/>
</dbReference>
<feature type="transmembrane region" description="Helical" evidence="6">
    <location>
        <begin position="448"/>
        <end position="475"/>
    </location>
</feature>
<evidence type="ECO:0000256" key="6">
    <source>
        <dbReference type="SAM" id="Phobius"/>
    </source>
</evidence>
<feature type="transmembrane region" description="Helical" evidence="6">
    <location>
        <begin position="381"/>
        <end position="401"/>
    </location>
</feature>
<dbReference type="GO" id="GO:0022857">
    <property type="term" value="F:transmembrane transporter activity"/>
    <property type="evidence" value="ECO:0007669"/>
    <property type="project" value="InterPro"/>
</dbReference>
<dbReference type="InterPro" id="IPR009465">
    <property type="entry name" value="Spondin_N"/>
</dbReference>
<feature type="transmembrane region" description="Helical" evidence="6">
    <location>
        <begin position="200"/>
        <end position="221"/>
    </location>
</feature>
<evidence type="ECO:0000256" key="5">
    <source>
        <dbReference type="SAM" id="MobiDB-lite"/>
    </source>
</evidence>
<dbReference type="GO" id="GO:0005886">
    <property type="term" value="C:plasma membrane"/>
    <property type="evidence" value="ECO:0007669"/>
    <property type="project" value="TreeGrafter"/>
</dbReference>
<dbReference type="Gene3D" id="1.20.1720.10">
    <property type="entry name" value="Multidrug resistance protein D"/>
    <property type="match status" value="1"/>
</dbReference>
<dbReference type="Gene3D" id="1.20.1250.20">
    <property type="entry name" value="MFS general substrate transporter like domains"/>
    <property type="match status" value="1"/>
</dbReference>
<feature type="transmembrane region" description="Helical" evidence="6">
    <location>
        <begin position="227"/>
        <end position="247"/>
    </location>
</feature>
<feature type="transmembrane region" description="Helical" evidence="6">
    <location>
        <begin position="422"/>
        <end position="442"/>
    </location>
</feature>
<feature type="transmembrane region" description="Helical" evidence="6">
    <location>
        <begin position="487"/>
        <end position="508"/>
    </location>
</feature>
<dbReference type="PROSITE" id="PS51020">
    <property type="entry name" value="SPONDIN"/>
    <property type="match status" value="1"/>
</dbReference>
<feature type="domain" description="Spondin" evidence="8">
    <location>
        <begin position="1"/>
        <end position="50"/>
    </location>
</feature>
<accession>A0A409YWV0</accession>
<keyword evidence="3 6" id="KW-1133">Transmembrane helix</keyword>
<protein>
    <recommendedName>
        <fullName evidence="11">Major facilitator superfamily (MFS) profile domain-containing protein</fullName>
    </recommendedName>
</protein>